<comment type="caution">
    <text evidence="2">The sequence shown here is derived from an EMBL/GenBank/DDBJ whole genome shotgun (WGS) entry which is preliminary data.</text>
</comment>
<evidence type="ECO:0000313" key="2">
    <source>
        <dbReference type="EMBL" id="GFS42687.1"/>
    </source>
</evidence>
<reference evidence="2" key="1">
    <citation type="submission" date="2020-08" db="EMBL/GenBank/DDBJ databases">
        <title>Multicomponent nature underlies the extraordinary mechanical properties of spider dragline silk.</title>
        <authorList>
            <person name="Kono N."/>
            <person name="Nakamura H."/>
            <person name="Mori M."/>
            <person name="Yoshida Y."/>
            <person name="Ohtoshi R."/>
            <person name="Malay A.D."/>
            <person name="Moran D.A.P."/>
            <person name="Tomita M."/>
            <person name="Numata K."/>
            <person name="Arakawa K."/>
        </authorList>
    </citation>
    <scope>NUCLEOTIDE SEQUENCE</scope>
</reference>
<feature type="region of interest" description="Disordered" evidence="1">
    <location>
        <begin position="34"/>
        <end position="59"/>
    </location>
</feature>
<proteinExistence type="predicted"/>
<dbReference type="EMBL" id="BMAW01044076">
    <property type="protein sequence ID" value="GFS42687.1"/>
    <property type="molecule type" value="Genomic_DNA"/>
</dbReference>
<dbReference type="Proteomes" id="UP000887013">
    <property type="component" value="Unassembled WGS sequence"/>
</dbReference>
<sequence length="89" mass="9814">MQTEKLPLTLMLNRNSRNDPLGFAHNARSPLNRSTLRTIPAGGQAPATGKKTSSKPDLPHVHHILPPFFLKRIRSLWGDVTGIAINRAV</sequence>
<protein>
    <submittedName>
        <fullName evidence="2">Uncharacterized protein</fullName>
    </submittedName>
</protein>
<name>A0A8X6IGY7_NEPPI</name>
<evidence type="ECO:0000313" key="3">
    <source>
        <dbReference type="Proteomes" id="UP000887013"/>
    </source>
</evidence>
<accession>A0A8X6IGY7</accession>
<dbReference type="AlphaFoldDB" id="A0A8X6IGY7"/>
<gene>
    <name evidence="2" type="ORF">NPIL_80871</name>
</gene>
<organism evidence="2 3">
    <name type="scientific">Nephila pilipes</name>
    <name type="common">Giant wood spider</name>
    <name type="synonym">Nephila maculata</name>
    <dbReference type="NCBI Taxonomy" id="299642"/>
    <lineage>
        <taxon>Eukaryota</taxon>
        <taxon>Metazoa</taxon>
        <taxon>Ecdysozoa</taxon>
        <taxon>Arthropoda</taxon>
        <taxon>Chelicerata</taxon>
        <taxon>Arachnida</taxon>
        <taxon>Araneae</taxon>
        <taxon>Araneomorphae</taxon>
        <taxon>Entelegynae</taxon>
        <taxon>Araneoidea</taxon>
        <taxon>Nephilidae</taxon>
        <taxon>Nephila</taxon>
    </lineage>
</organism>
<evidence type="ECO:0000256" key="1">
    <source>
        <dbReference type="SAM" id="MobiDB-lite"/>
    </source>
</evidence>
<keyword evidence="3" id="KW-1185">Reference proteome</keyword>